<organism evidence="5">
    <name type="scientific">marine sediment metagenome</name>
    <dbReference type="NCBI Taxonomy" id="412755"/>
    <lineage>
        <taxon>unclassified sequences</taxon>
        <taxon>metagenomes</taxon>
        <taxon>ecological metagenomes</taxon>
    </lineage>
</organism>
<evidence type="ECO:0000313" key="5">
    <source>
        <dbReference type="EMBL" id="GAI02486.1"/>
    </source>
</evidence>
<dbReference type="PANTHER" id="PTHR42796">
    <property type="entry name" value="FUMARYLACETOACETATE HYDROLASE DOMAIN-CONTAINING PROTEIN 2A-RELATED"/>
    <property type="match status" value="1"/>
</dbReference>
<gene>
    <name evidence="5" type="ORF">S06H3_22707</name>
</gene>
<dbReference type="InterPro" id="IPR011234">
    <property type="entry name" value="Fumarylacetoacetase-like_C"/>
</dbReference>
<dbReference type="PANTHER" id="PTHR42796:SF4">
    <property type="entry name" value="FUMARYLACETOACETATE HYDROLASE DOMAIN-CONTAINING PROTEIN 2A"/>
    <property type="match status" value="1"/>
</dbReference>
<evidence type="ECO:0000259" key="3">
    <source>
        <dbReference type="Pfam" id="PF01557"/>
    </source>
</evidence>
<evidence type="ECO:0000259" key="4">
    <source>
        <dbReference type="Pfam" id="PF10370"/>
    </source>
</evidence>
<dbReference type="Gene3D" id="3.90.850.10">
    <property type="entry name" value="Fumarylacetoacetase-like, C-terminal domain"/>
    <property type="match status" value="1"/>
</dbReference>
<feature type="domain" description="Fumarylacetoacetase-like C-terminal" evidence="3">
    <location>
        <begin position="57"/>
        <end position="193"/>
    </location>
</feature>
<dbReference type="InterPro" id="IPR018833">
    <property type="entry name" value="Rv2993c-like_N"/>
</dbReference>
<name>X1L9H0_9ZZZZ</name>
<dbReference type="Pfam" id="PF01557">
    <property type="entry name" value="FAA_hydrolase"/>
    <property type="match status" value="1"/>
</dbReference>
<reference evidence="5" key="1">
    <citation type="journal article" date="2014" name="Front. Microbiol.">
        <title>High frequency of phylogenetically diverse reductive dehalogenase-homologous genes in deep subseafloor sedimentary metagenomes.</title>
        <authorList>
            <person name="Kawai M."/>
            <person name="Futagami T."/>
            <person name="Toyoda A."/>
            <person name="Takaki Y."/>
            <person name="Nishi S."/>
            <person name="Hori S."/>
            <person name="Arai W."/>
            <person name="Tsubouchi T."/>
            <person name="Morono Y."/>
            <person name="Uchiyama I."/>
            <person name="Ito T."/>
            <person name="Fujiyama A."/>
            <person name="Inagaki F."/>
            <person name="Takami H."/>
        </authorList>
    </citation>
    <scope>NUCLEOTIDE SEQUENCE</scope>
    <source>
        <strain evidence="5">Expedition CK06-06</strain>
    </source>
</reference>
<dbReference type="Pfam" id="PF10370">
    <property type="entry name" value="Rv2993c-like_N"/>
    <property type="match status" value="1"/>
</dbReference>
<keyword evidence="2" id="KW-0479">Metal-binding</keyword>
<dbReference type="InterPro" id="IPR036663">
    <property type="entry name" value="Fumarylacetoacetase_C_sf"/>
</dbReference>
<evidence type="ECO:0000256" key="1">
    <source>
        <dbReference type="ARBA" id="ARBA00010211"/>
    </source>
</evidence>
<feature type="domain" description="Rv2993c-like N-terminal" evidence="4">
    <location>
        <begin position="1"/>
        <end position="50"/>
    </location>
</feature>
<sequence length="194" mass="21413">MKIVRFRWQGKVNRGILEGDTIFALVGDLYGDFGKGKEMCQLPDVRLLAPVAPRITVACGRNYLDHIKEMGWPVPEEPLLFFKPANTVIGPEEDIVFPAVSRDLRYEAELCLVIKRLAKNVAEEEALDYVLGYTCGNDVTAIDLFERDGFLARAKGFDTAGPLGPFLVTGLDSHNLAIKGRVNGVTKQDSNTSL</sequence>
<dbReference type="EMBL" id="BARV01012189">
    <property type="protein sequence ID" value="GAI02486.1"/>
    <property type="molecule type" value="Genomic_DNA"/>
</dbReference>
<proteinExistence type="inferred from homology"/>
<dbReference type="GO" id="GO:0003824">
    <property type="term" value="F:catalytic activity"/>
    <property type="evidence" value="ECO:0007669"/>
    <property type="project" value="InterPro"/>
</dbReference>
<comment type="similarity">
    <text evidence="1">Belongs to the FAH family.</text>
</comment>
<evidence type="ECO:0000256" key="2">
    <source>
        <dbReference type="ARBA" id="ARBA00022723"/>
    </source>
</evidence>
<dbReference type="AlphaFoldDB" id="X1L9H0"/>
<evidence type="ECO:0008006" key="6">
    <source>
        <dbReference type="Google" id="ProtNLM"/>
    </source>
</evidence>
<feature type="non-terminal residue" evidence="5">
    <location>
        <position position="194"/>
    </location>
</feature>
<dbReference type="GO" id="GO:0044281">
    <property type="term" value="P:small molecule metabolic process"/>
    <property type="evidence" value="ECO:0007669"/>
    <property type="project" value="UniProtKB-ARBA"/>
</dbReference>
<dbReference type="GO" id="GO:0046872">
    <property type="term" value="F:metal ion binding"/>
    <property type="evidence" value="ECO:0007669"/>
    <property type="project" value="UniProtKB-KW"/>
</dbReference>
<protein>
    <recommendedName>
        <fullName evidence="6">Fumarylacetoacetase-like C-terminal domain-containing protein</fullName>
    </recommendedName>
</protein>
<accession>X1L9H0</accession>
<dbReference type="SUPFAM" id="SSF56529">
    <property type="entry name" value="FAH"/>
    <property type="match status" value="1"/>
</dbReference>
<dbReference type="InterPro" id="IPR051121">
    <property type="entry name" value="FAH"/>
</dbReference>
<comment type="caution">
    <text evidence="5">The sequence shown here is derived from an EMBL/GenBank/DDBJ whole genome shotgun (WGS) entry which is preliminary data.</text>
</comment>